<evidence type="ECO:0000256" key="10">
    <source>
        <dbReference type="ARBA" id="ARBA00042242"/>
    </source>
</evidence>
<comment type="caution">
    <text evidence="14">The sequence shown here is derived from an EMBL/GenBank/DDBJ whole genome shotgun (WGS) entry which is preliminary data.</text>
</comment>
<dbReference type="GO" id="GO:0009113">
    <property type="term" value="P:purine nucleobase biosynthetic process"/>
    <property type="evidence" value="ECO:0007669"/>
    <property type="project" value="InterPro"/>
</dbReference>
<protein>
    <recommendedName>
        <fullName evidence="2">phosphoribosylamine--glycine ligase</fullName>
        <ecNumber evidence="2">6.3.4.13</ecNumber>
    </recommendedName>
    <alternativeName>
        <fullName evidence="10">Glycinamide ribonucleotide synthetase</fullName>
    </alternativeName>
    <alternativeName>
        <fullName evidence="11">Phosphoribosylglycinamide synthetase</fullName>
    </alternativeName>
</protein>
<dbReference type="AlphaFoldDB" id="A0AA35SNY0"/>
<keyword evidence="7 12" id="KW-0067">ATP-binding</keyword>
<dbReference type="NCBIfam" id="TIGR00877">
    <property type="entry name" value="purD"/>
    <property type="match status" value="1"/>
</dbReference>
<dbReference type="InterPro" id="IPR037123">
    <property type="entry name" value="PRibGlycinamide_synth_C_sf"/>
</dbReference>
<evidence type="ECO:0000259" key="13">
    <source>
        <dbReference type="PROSITE" id="PS50975"/>
    </source>
</evidence>
<dbReference type="Gene3D" id="3.90.600.10">
    <property type="entry name" value="Phosphoribosylglycinamide synthetase, C-terminal domain"/>
    <property type="match status" value="1"/>
</dbReference>
<keyword evidence="15" id="KW-1185">Reference proteome</keyword>
<evidence type="ECO:0000256" key="1">
    <source>
        <dbReference type="ARBA" id="ARBA00005174"/>
    </source>
</evidence>
<keyword evidence="6" id="KW-0658">Purine biosynthesis</keyword>
<accession>A0AA35SNY0</accession>
<dbReference type="InterPro" id="IPR011054">
    <property type="entry name" value="Rudment_hybrid_motif"/>
</dbReference>
<dbReference type="Pfam" id="PF02843">
    <property type="entry name" value="GARS_C"/>
    <property type="match status" value="1"/>
</dbReference>
<dbReference type="GO" id="GO:0005524">
    <property type="term" value="F:ATP binding"/>
    <property type="evidence" value="ECO:0007669"/>
    <property type="project" value="UniProtKB-UniRule"/>
</dbReference>
<proteinExistence type="inferred from homology"/>
<organism evidence="14 15">
    <name type="scientific">Geodia barretti</name>
    <name type="common">Barrett's horny sponge</name>
    <dbReference type="NCBI Taxonomy" id="519541"/>
    <lineage>
        <taxon>Eukaryota</taxon>
        <taxon>Metazoa</taxon>
        <taxon>Porifera</taxon>
        <taxon>Demospongiae</taxon>
        <taxon>Heteroscleromorpha</taxon>
        <taxon>Tetractinellida</taxon>
        <taxon>Astrophorina</taxon>
        <taxon>Geodiidae</taxon>
        <taxon>Geodia</taxon>
    </lineage>
</organism>
<dbReference type="Gene3D" id="3.30.470.20">
    <property type="entry name" value="ATP-grasp fold, B domain"/>
    <property type="match status" value="1"/>
</dbReference>
<dbReference type="InterPro" id="IPR020562">
    <property type="entry name" value="PRibGlycinamide_synth_N"/>
</dbReference>
<comment type="similarity">
    <text evidence="9">Belongs to the GARS family.</text>
</comment>
<dbReference type="PANTHER" id="PTHR43472">
    <property type="entry name" value="PHOSPHORIBOSYLAMINE--GLYCINE LIGASE"/>
    <property type="match status" value="1"/>
</dbReference>
<keyword evidence="5 12" id="KW-0547">Nucleotide-binding</keyword>
<dbReference type="Proteomes" id="UP001174909">
    <property type="component" value="Unassembled WGS sequence"/>
</dbReference>
<dbReference type="GO" id="GO:0004637">
    <property type="term" value="F:phosphoribosylamine-glycine ligase activity"/>
    <property type="evidence" value="ECO:0007669"/>
    <property type="project" value="UniProtKB-EC"/>
</dbReference>
<evidence type="ECO:0000256" key="8">
    <source>
        <dbReference type="ARBA" id="ARBA00023211"/>
    </source>
</evidence>
<reference evidence="14" key="1">
    <citation type="submission" date="2023-03" db="EMBL/GenBank/DDBJ databases">
        <authorList>
            <person name="Steffen K."/>
            <person name="Cardenas P."/>
        </authorList>
    </citation>
    <scope>NUCLEOTIDE SEQUENCE</scope>
</reference>
<dbReference type="InterPro" id="IPR013815">
    <property type="entry name" value="ATP_grasp_subdomain_1"/>
</dbReference>
<evidence type="ECO:0000256" key="12">
    <source>
        <dbReference type="PROSITE-ProRule" id="PRU00409"/>
    </source>
</evidence>
<dbReference type="PROSITE" id="PS50975">
    <property type="entry name" value="ATP_GRASP"/>
    <property type="match status" value="1"/>
</dbReference>
<dbReference type="SMART" id="SM01210">
    <property type="entry name" value="GARS_C"/>
    <property type="match status" value="1"/>
</dbReference>
<evidence type="ECO:0000256" key="3">
    <source>
        <dbReference type="ARBA" id="ARBA00022598"/>
    </source>
</evidence>
<evidence type="ECO:0000256" key="7">
    <source>
        <dbReference type="ARBA" id="ARBA00022840"/>
    </source>
</evidence>
<dbReference type="Pfam" id="PF02844">
    <property type="entry name" value="GARS_N"/>
    <property type="match status" value="1"/>
</dbReference>
<dbReference type="SUPFAM" id="SSF52440">
    <property type="entry name" value="PreATP-grasp domain"/>
    <property type="match status" value="1"/>
</dbReference>
<sequence>MKVLVVGSGGREHALAWRLKLSPQVSDLWVVGGNSGTAQIATNIHVSPEDVEAVCTVAKELAVDLVVVGPEQPLANGLADRLTAIGKPTFGPTKVAAQLEASKSFARRILQEADVPGPDYRVFQNQTAALDFLYSHEGRVVVKADGLAAGKGVALCANTEEAAIAVKGCMDARIFGSAGDTVVVEEWLEGTEVSVFAFSDGQHLSTPVAACDYKQVGDGDQGPNTGGMGSFAPPAFWNSDLAEQVSQEILMPTVAAMADKGCPYKGMLYAGLMFTREGPKVLEFNCRFGDPETQVILPQLESDPVNAMTACIEGTLDRSQVSWASLAHVGVVMVSGGYPAAYETGKEITGLCISTDTCGLMGFNSGTLVFHAGAQQARDDAGVACVVTSGGRVLTVVGRGESIEQARNLAYRRVEQIHFEGANYRRDIGELSEGNRREL</sequence>
<dbReference type="Pfam" id="PF01071">
    <property type="entry name" value="GARS_A"/>
    <property type="match status" value="1"/>
</dbReference>
<evidence type="ECO:0000313" key="14">
    <source>
        <dbReference type="EMBL" id="CAI8033575.1"/>
    </source>
</evidence>
<name>A0AA35SNY0_GEOBA</name>
<dbReference type="Gene3D" id="3.40.50.20">
    <property type="match status" value="1"/>
</dbReference>
<gene>
    <name evidence="14" type="ORF">GBAR_LOCUS18938</name>
</gene>
<dbReference type="GO" id="GO:0006164">
    <property type="term" value="P:purine nucleotide biosynthetic process"/>
    <property type="evidence" value="ECO:0007669"/>
    <property type="project" value="UniProtKB-KW"/>
</dbReference>
<evidence type="ECO:0000256" key="2">
    <source>
        <dbReference type="ARBA" id="ARBA00013255"/>
    </source>
</evidence>
<dbReference type="PROSITE" id="PS00184">
    <property type="entry name" value="GARS"/>
    <property type="match status" value="1"/>
</dbReference>
<dbReference type="InterPro" id="IPR020561">
    <property type="entry name" value="PRibGlycinamid_synth_ATP-grasp"/>
</dbReference>
<evidence type="ECO:0000256" key="9">
    <source>
        <dbReference type="ARBA" id="ARBA00038345"/>
    </source>
</evidence>
<dbReference type="InterPro" id="IPR011761">
    <property type="entry name" value="ATP-grasp"/>
</dbReference>
<dbReference type="InterPro" id="IPR016185">
    <property type="entry name" value="PreATP-grasp_dom_sf"/>
</dbReference>
<evidence type="ECO:0000256" key="11">
    <source>
        <dbReference type="ARBA" id="ARBA00042864"/>
    </source>
</evidence>
<evidence type="ECO:0000313" key="15">
    <source>
        <dbReference type="Proteomes" id="UP001174909"/>
    </source>
</evidence>
<dbReference type="InterPro" id="IPR000115">
    <property type="entry name" value="PRibGlycinamide_synth"/>
</dbReference>
<dbReference type="Gene3D" id="3.30.1490.20">
    <property type="entry name" value="ATP-grasp fold, A domain"/>
    <property type="match status" value="1"/>
</dbReference>
<evidence type="ECO:0000256" key="5">
    <source>
        <dbReference type="ARBA" id="ARBA00022741"/>
    </source>
</evidence>
<dbReference type="FunFam" id="3.30.470.20:FF:000018">
    <property type="entry name" value="Trifunctional purine biosynthetic protein adenosine-3"/>
    <property type="match status" value="1"/>
</dbReference>
<evidence type="ECO:0000256" key="6">
    <source>
        <dbReference type="ARBA" id="ARBA00022755"/>
    </source>
</evidence>
<feature type="domain" description="ATP-grasp" evidence="13">
    <location>
        <begin position="107"/>
        <end position="313"/>
    </location>
</feature>
<dbReference type="EMBL" id="CASHTH010002678">
    <property type="protein sequence ID" value="CAI8033575.1"/>
    <property type="molecule type" value="Genomic_DNA"/>
</dbReference>
<keyword evidence="3 14" id="KW-0436">Ligase</keyword>
<dbReference type="InterPro" id="IPR020560">
    <property type="entry name" value="PRibGlycinamide_synth_C-dom"/>
</dbReference>
<evidence type="ECO:0000256" key="4">
    <source>
        <dbReference type="ARBA" id="ARBA00022723"/>
    </source>
</evidence>
<dbReference type="InterPro" id="IPR020559">
    <property type="entry name" value="PRibGlycinamide_synth_CS"/>
</dbReference>
<dbReference type="SUPFAM" id="SSF51246">
    <property type="entry name" value="Rudiment single hybrid motif"/>
    <property type="match status" value="1"/>
</dbReference>
<dbReference type="HAMAP" id="MF_00138">
    <property type="entry name" value="GARS"/>
    <property type="match status" value="1"/>
</dbReference>
<dbReference type="GO" id="GO:0046872">
    <property type="term" value="F:metal ion binding"/>
    <property type="evidence" value="ECO:0007669"/>
    <property type="project" value="UniProtKB-KW"/>
</dbReference>
<comment type="pathway">
    <text evidence="1">Purine metabolism; IMP biosynthesis via de novo pathway; N(1)-(5-phospho-D-ribosyl)glycinamide from 5-phospho-alpha-D-ribose 1-diphosphate: step 2/2.</text>
</comment>
<dbReference type="PANTHER" id="PTHR43472:SF1">
    <property type="entry name" value="PHOSPHORIBOSYLAMINE--GLYCINE LIGASE, CHLOROPLASTIC"/>
    <property type="match status" value="1"/>
</dbReference>
<dbReference type="SMART" id="SM01209">
    <property type="entry name" value="GARS_A"/>
    <property type="match status" value="1"/>
</dbReference>
<keyword evidence="8" id="KW-0464">Manganese</keyword>
<keyword evidence="4" id="KW-0479">Metal-binding</keyword>
<dbReference type="EC" id="6.3.4.13" evidence="2"/>
<dbReference type="SUPFAM" id="SSF56059">
    <property type="entry name" value="Glutathione synthetase ATP-binding domain-like"/>
    <property type="match status" value="1"/>
</dbReference>